<sequence length="73" mass="8458">MGVSQEFQGKGFGGKLLRAVIEKAETERKLIYLETQKEENVNLYEKFGFSVKKKIILPEPLNLPMWLMVRNSN</sequence>
<dbReference type="PANTHER" id="PTHR42791">
    <property type="entry name" value="GNAT FAMILY ACETYLTRANSFERASE"/>
    <property type="match status" value="1"/>
</dbReference>
<protein>
    <recommendedName>
        <fullName evidence="1">N-acetyltransferase domain-containing protein</fullName>
    </recommendedName>
</protein>
<dbReference type="CDD" id="cd04301">
    <property type="entry name" value="NAT_SF"/>
    <property type="match status" value="1"/>
</dbReference>
<dbReference type="Gene3D" id="3.40.630.30">
    <property type="match status" value="1"/>
</dbReference>
<dbReference type="AlphaFoldDB" id="X0X3K7"/>
<gene>
    <name evidence="2" type="ORF">S01H1_52874</name>
</gene>
<evidence type="ECO:0000259" key="1">
    <source>
        <dbReference type="PROSITE" id="PS51186"/>
    </source>
</evidence>
<dbReference type="PANTHER" id="PTHR42791:SF1">
    <property type="entry name" value="N-ACETYLTRANSFERASE DOMAIN-CONTAINING PROTEIN"/>
    <property type="match status" value="1"/>
</dbReference>
<evidence type="ECO:0000313" key="2">
    <source>
        <dbReference type="EMBL" id="GAG19581.1"/>
    </source>
</evidence>
<reference evidence="2" key="1">
    <citation type="journal article" date="2014" name="Front. Microbiol.">
        <title>High frequency of phylogenetically diverse reductive dehalogenase-homologous genes in deep subseafloor sedimentary metagenomes.</title>
        <authorList>
            <person name="Kawai M."/>
            <person name="Futagami T."/>
            <person name="Toyoda A."/>
            <person name="Takaki Y."/>
            <person name="Nishi S."/>
            <person name="Hori S."/>
            <person name="Arai W."/>
            <person name="Tsubouchi T."/>
            <person name="Morono Y."/>
            <person name="Uchiyama I."/>
            <person name="Ito T."/>
            <person name="Fujiyama A."/>
            <person name="Inagaki F."/>
            <person name="Takami H."/>
        </authorList>
    </citation>
    <scope>NUCLEOTIDE SEQUENCE</scope>
    <source>
        <strain evidence="2">Expedition CK06-06</strain>
    </source>
</reference>
<proteinExistence type="predicted"/>
<dbReference type="SUPFAM" id="SSF55729">
    <property type="entry name" value="Acyl-CoA N-acyltransferases (Nat)"/>
    <property type="match status" value="1"/>
</dbReference>
<dbReference type="InterPro" id="IPR052523">
    <property type="entry name" value="Trichothecene_AcTrans"/>
</dbReference>
<organism evidence="2">
    <name type="scientific">marine sediment metagenome</name>
    <dbReference type="NCBI Taxonomy" id="412755"/>
    <lineage>
        <taxon>unclassified sequences</taxon>
        <taxon>metagenomes</taxon>
        <taxon>ecological metagenomes</taxon>
    </lineage>
</organism>
<accession>X0X3K7</accession>
<dbReference type="PROSITE" id="PS51186">
    <property type="entry name" value="GNAT"/>
    <property type="match status" value="1"/>
</dbReference>
<dbReference type="InterPro" id="IPR000182">
    <property type="entry name" value="GNAT_dom"/>
</dbReference>
<dbReference type="Pfam" id="PF13508">
    <property type="entry name" value="Acetyltransf_7"/>
    <property type="match status" value="1"/>
</dbReference>
<dbReference type="GO" id="GO:0016747">
    <property type="term" value="F:acyltransferase activity, transferring groups other than amino-acyl groups"/>
    <property type="evidence" value="ECO:0007669"/>
    <property type="project" value="InterPro"/>
</dbReference>
<name>X0X3K7_9ZZZZ</name>
<feature type="domain" description="N-acetyltransferase" evidence="1">
    <location>
        <begin position="1"/>
        <end position="70"/>
    </location>
</feature>
<comment type="caution">
    <text evidence="2">The sequence shown here is derived from an EMBL/GenBank/DDBJ whole genome shotgun (WGS) entry which is preliminary data.</text>
</comment>
<dbReference type="InterPro" id="IPR016181">
    <property type="entry name" value="Acyl_CoA_acyltransferase"/>
</dbReference>
<dbReference type="EMBL" id="BARS01034201">
    <property type="protein sequence ID" value="GAG19581.1"/>
    <property type="molecule type" value="Genomic_DNA"/>
</dbReference>